<feature type="transmembrane region" description="Helical" evidence="5">
    <location>
        <begin position="93"/>
        <end position="112"/>
    </location>
</feature>
<dbReference type="InterPro" id="IPR036890">
    <property type="entry name" value="HATPase_C_sf"/>
</dbReference>
<dbReference type="GO" id="GO:0046983">
    <property type="term" value="F:protein dimerization activity"/>
    <property type="evidence" value="ECO:0007669"/>
    <property type="project" value="InterPro"/>
</dbReference>
<gene>
    <name evidence="8" type="ORF">EPA93_34510</name>
</gene>
<feature type="transmembrane region" description="Helical" evidence="5">
    <location>
        <begin position="38"/>
        <end position="60"/>
    </location>
</feature>
<dbReference type="InterPro" id="IPR050482">
    <property type="entry name" value="Sensor_HK_TwoCompSys"/>
</dbReference>
<evidence type="ECO:0000313" key="8">
    <source>
        <dbReference type="EMBL" id="QBD80809.1"/>
    </source>
</evidence>
<feature type="transmembrane region" description="Helical" evidence="5">
    <location>
        <begin position="66"/>
        <end position="86"/>
    </location>
</feature>
<evidence type="ECO:0000259" key="6">
    <source>
        <dbReference type="Pfam" id="PF02518"/>
    </source>
</evidence>
<name>A0A4P6JYD3_KTERU</name>
<dbReference type="InterPro" id="IPR011712">
    <property type="entry name" value="Sig_transdc_His_kin_sub3_dim/P"/>
</dbReference>
<keyword evidence="1" id="KW-0808">Transferase</keyword>
<dbReference type="SUPFAM" id="SSF55874">
    <property type="entry name" value="ATPase domain of HSP90 chaperone/DNA topoisomerase II/histidine kinase"/>
    <property type="match status" value="1"/>
</dbReference>
<evidence type="ECO:0000313" key="9">
    <source>
        <dbReference type="Proteomes" id="UP000290365"/>
    </source>
</evidence>
<dbReference type="InterPro" id="IPR003594">
    <property type="entry name" value="HATPase_dom"/>
</dbReference>
<keyword evidence="5" id="KW-0472">Membrane</keyword>
<feature type="domain" description="Histidine kinase/HSP90-like ATPase" evidence="6">
    <location>
        <begin position="330"/>
        <end position="429"/>
    </location>
</feature>
<feature type="transmembrane region" description="Helical" evidence="5">
    <location>
        <begin position="169"/>
        <end position="185"/>
    </location>
</feature>
<dbReference type="Pfam" id="PF02518">
    <property type="entry name" value="HATPase_c"/>
    <property type="match status" value="1"/>
</dbReference>
<dbReference type="GO" id="GO:0000155">
    <property type="term" value="F:phosphorelay sensor kinase activity"/>
    <property type="evidence" value="ECO:0007669"/>
    <property type="project" value="InterPro"/>
</dbReference>
<dbReference type="KEGG" id="kbs:EPA93_34510"/>
<dbReference type="OrthoDB" id="9797605at2"/>
<dbReference type="Pfam" id="PF07730">
    <property type="entry name" value="HisKA_3"/>
    <property type="match status" value="1"/>
</dbReference>
<evidence type="ECO:0000256" key="2">
    <source>
        <dbReference type="ARBA" id="ARBA00022777"/>
    </source>
</evidence>
<dbReference type="GO" id="GO:0016020">
    <property type="term" value="C:membrane"/>
    <property type="evidence" value="ECO:0007669"/>
    <property type="project" value="InterPro"/>
</dbReference>
<feature type="region of interest" description="Disordered" evidence="4">
    <location>
        <begin position="370"/>
        <end position="398"/>
    </location>
</feature>
<accession>A0A4P6JYD3</accession>
<protein>
    <submittedName>
        <fullName evidence="8">Sensor histidine kinase</fullName>
    </submittedName>
</protein>
<evidence type="ECO:0000256" key="5">
    <source>
        <dbReference type="SAM" id="Phobius"/>
    </source>
</evidence>
<reference evidence="8 9" key="1">
    <citation type="submission" date="2019-01" db="EMBL/GenBank/DDBJ databases">
        <title>Ktedonosporobacter rubrisoli SCAWS-G2.</title>
        <authorList>
            <person name="Huang Y."/>
            <person name="Yan B."/>
        </authorList>
    </citation>
    <scope>NUCLEOTIDE SEQUENCE [LARGE SCALE GENOMIC DNA]</scope>
    <source>
        <strain evidence="8 9">SCAWS-G2</strain>
    </source>
</reference>
<dbReference type="Gene3D" id="3.30.565.10">
    <property type="entry name" value="Histidine kinase-like ATPase, C-terminal domain"/>
    <property type="match status" value="1"/>
</dbReference>
<sequence length="439" mass="48632">MNMLLDICLFEEGPKDEGTEHRPGLWSNIRAVRGIPRIFFTGDLLFSDLAALFLAVYIVVTSLSMPLPLLVLTESIYLILAVLIIASRGLNRFPLVFLMYCAALLCSLLLNVLVPNNWGAYGLYTICGLVLYRFPRRWSLPLIAADILILLATNHHLQNPWQWSNLESLLLSFGIAVAIGWGGWSQRTQYLLVARLHEVQEQLRVEMERTRELAAEHERTRIARDIHDVLSHTLSVLSIQVQAARHLLKRDPERLTAKLDDMAVLIRESIAESRRVVGLLREPSSVQASAPDSVGAGLRNTLTLFSERTGIRCKFEEAGTPSALSQEQIETLHYALREILTNAHRHGAARNVLITLRWREAAVILQGRDDGRGEAASASGPLSDKISMGSGGHHGLQGMRERANALGGELAAGPGEAGGFEVILRLPFNSSEQLQINSR</sequence>
<dbReference type="Proteomes" id="UP000290365">
    <property type="component" value="Chromosome"/>
</dbReference>
<evidence type="ECO:0000256" key="4">
    <source>
        <dbReference type="SAM" id="MobiDB-lite"/>
    </source>
</evidence>
<feature type="domain" description="Signal transduction histidine kinase subgroup 3 dimerisation and phosphoacceptor" evidence="7">
    <location>
        <begin position="218"/>
        <end position="283"/>
    </location>
</feature>
<dbReference type="PANTHER" id="PTHR24421">
    <property type="entry name" value="NITRATE/NITRITE SENSOR PROTEIN NARX-RELATED"/>
    <property type="match status" value="1"/>
</dbReference>
<evidence type="ECO:0000256" key="1">
    <source>
        <dbReference type="ARBA" id="ARBA00022679"/>
    </source>
</evidence>
<keyword evidence="2 8" id="KW-0418">Kinase</keyword>
<keyword evidence="3" id="KW-0902">Two-component regulatory system</keyword>
<keyword evidence="5" id="KW-1133">Transmembrane helix</keyword>
<evidence type="ECO:0000259" key="7">
    <source>
        <dbReference type="Pfam" id="PF07730"/>
    </source>
</evidence>
<organism evidence="8 9">
    <name type="scientific">Ktedonosporobacter rubrisoli</name>
    <dbReference type="NCBI Taxonomy" id="2509675"/>
    <lineage>
        <taxon>Bacteria</taxon>
        <taxon>Bacillati</taxon>
        <taxon>Chloroflexota</taxon>
        <taxon>Ktedonobacteria</taxon>
        <taxon>Ktedonobacterales</taxon>
        <taxon>Ktedonosporobacteraceae</taxon>
        <taxon>Ktedonosporobacter</taxon>
    </lineage>
</organism>
<keyword evidence="5" id="KW-0812">Transmembrane</keyword>
<dbReference type="EMBL" id="CP035758">
    <property type="protein sequence ID" value="QBD80809.1"/>
    <property type="molecule type" value="Genomic_DNA"/>
</dbReference>
<dbReference type="AlphaFoldDB" id="A0A4P6JYD3"/>
<dbReference type="CDD" id="cd16917">
    <property type="entry name" value="HATPase_UhpB-NarQ-NarX-like"/>
    <property type="match status" value="1"/>
</dbReference>
<keyword evidence="9" id="KW-1185">Reference proteome</keyword>
<evidence type="ECO:0000256" key="3">
    <source>
        <dbReference type="ARBA" id="ARBA00023012"/>
    </source>
</evidence>
<dbReference type="Gene3D" id="1.20.5.1930">
    <property type="match status" value="1"/>
</dbReference>
<proteinExistence type="predicted"/>